<dbReference type="OrthoDB" id="5384040at2759"/>
<dbReference type="STRING" id="29845.A0A1V6SCC8"/>
<name>A0A1V6SCC8_9EURO</name>
<feature type="transmembrane region" description="Helical" evidence="6">
    <location>
        <begin position="282"/>
        <end position="300"/>
    </location>
</feature>
<evidence type="ECO:0000256" key="2">
    <source>
        <dbReference type="ARBA" id="ARBA00022692"/>
    </source>
</evidence>
<keyword evidence="7" id="KW-0732">Signal</keyword>
<dbReference type="Pfam" id="PF04479">
    <property type="entry name" value="RTA1"/>
    <property type="match status" value="1"/>
</dbReference>
<dbReference type="PANTHER" id="PTHR31465:SF15">
    <property type="entry name" value="LIPID TRANSPORTER ATNI-RELATED"/>
    <property type="match status" value="1"/>
</dbReference>
<protein>
    <recommendedName>
        <fullName evidence="10">RTA1 domain protein</fullName>
    </recommendedName>
</protein>
<keyword evidence="3 6" id="KW-1133">Transmembrane helix</keyword>
<evidence type="ECO:0000256" key="5">
    <source>
        <dbReference type="SAM" id="MobiDB-lite"/>
    </source>
</evidence>
<comment type="caution">
    <text evidence="8">The sequence shown here is derived from an EMBL/GenBank/DDBJ whole genome shotgun (WGS) entry which is preliminary data.</text>
</comment>
<keyword evidence="4 6" id="KW-0472">Membrane</keyword>
<feature type="transmembrane region" description="Helical" evidence="6">
    <location>
        <begin position="95"/>
        <end position="117"/>
    </location>
</feature>
<feature type="transmembrane region" description="Helical" evidence="6">
    <location>
        <begin position="158"/>
        <end position="182"/>
    </location>
</feature>
<feature type="transmembrane region" description="Helical" evidence="6">
    <location>
        <begin position="320"/>
        <end position="340"/>
    </location>
</feature>
<reference evidence="9" key="1">
    <citation type="journal article" date="2017" name="Nat. Microbiol.">
        <title>Global analysis of biosynthetic gene clusters reveals vast potential of secondary metabolite production in Penicillium species.</title>
        <authorList>
            <person name="Nielsen J.C."/>
            <person name="Grijseels S."/>
            <person name="Prigent S."/>
            <person name="Ji B."/>
            <person name="Dainat J."/>
            <person name="Nielsen K.F."/>
            <person name="Frisvad J.C."/>
            <person name="Workman M."/>
            <person name="Nielsen J."/>
        </authorList>
    </citation>
    <scope>NUCLEOTIDE SEQUENCE [LARGE SCALE GENOMIC DNA]</scope>
    <source>
        <strain evidence="9">IBT 29486</strain>
    </source>
</reference>
<evidence type="ECO:0000313" key="9">
    <source>
        <dbReference type="Proteomes" id="UP000191518"/>
    </source>
</evidence>
<feature type="signal peptide" evidence="7">
    <location>
        <begin position="1"/>
        <end position="20"/>
    </location>
</feature>
<feature type="compositionally biased region" description="Basic and acidic residues" evidence="5">
    <location>
        <begin position="397"/>
        <end position="410"/>
    </location>
</feature>
<sequence>MRLSISGLFFLMVSATVAQASPVQTAVPQPGGVLPRDAATTTATSPETTTAPTTTTNDFEFHLSLSLDLPSNTCTPTIAPDKYGWVPASECDALYLYYPSFGAAVAVALIFGILTMAHFIQATMYKAGFAWVILMGVSWETVAYATRAFSTRNQQNDTIVTVAQMFILLAPLWVNAFDYMVLARMIHFFVPERRIGMFKPSSLAKIFVCLDFVSFIIQMIGGFMATGTDQQQMNGIHLYMGGIGIQEFFIVCFLVLAVQFQRLMLKLERAGRLPVEKQNWRRLLYALYGSLLAITVRIIYRLVEFSAGYGDSNPIPYHEWYMYVFDGIPMALAIVVWNFAPPGAVLQGPDAKMPSSGIGKWLFCNGCICCGGCCCRSCRKPGKSKRDMQRLPDHDAYEEDVPLHNREPSPYRDTYSVRR</sequence>
<gene>
    <name evidence="8" type="ORF">PENVUL_c002G09974</name>
</gene>
<proteinExistence type="predicted"/>
<feature type="compositionally biased region" description="Low complexity" evidence="5">
    <location>
        <begin position="38"/>
        <end position="54"/>
    </location>
</feature>
<organism evidence="8 9">
    <name type="scientific">Penicillium vulpinum</name>
    <dbReference type="NCBI Taxonomy" id="29845"/>
    <lineage>
        <taxon>Eukaryota</taxon>
        <taxon>Fungi</taxon>
        <taxon>Dikarya</taxon>
        <taxon>Ascomycota</taxon>
        <taxon>Pezizomycotina</taxon>
        <taxon>Eurotiomycetes</taxon>
        <taxon>Eurotiomycetidae</taxon>
        <taxon>Eurotiales</taxon>
        <taxon>Aspergillaceae</taxon>
        <taxon>Penicillium</taxon>
    </lineage>
</organism>
<feature type="chain" id="PRO_5010719737" description="RTA1 domain protein" evidence="7">
    <location>
        <begin position="21"/>
        <end position="419"/>
    </location>
</feature>
<dbReference type="PANTHER" id="PTHR31465">
    <property type="entry name" value="PROTEIN RTA1-RELATED"/>
    <property type="match status" value="1"/>
</dbReference>
<dbReference type="EMBL" id="MDYP01000002">
    <property type="protein sequence ID" value="OQE11657.1"/>
    <property type="molecule type" value="Genomic_DNA"/>
</dbReference>
<evidence type="ECO:0000256" key="6">
    <source>
        <dbReference type="SAM" id="Phobius"/>
    </source>
</evidence>
<evidence type="ECO:0000256" key="1">
    <source>
        <dbReference type="ARBA" id="ARBA00004141"/>
    </source>
</evidence>
<dbReference type="Proteomes" id="UP000191518">
    <property type="component" value="Unassembled WGS sequence"/>
</dbReference>
<evidence type="ECO:0008006" key="10">
    <source>
        <dbReference type="Google" id="ProtNLM"/>
    </source>
</evidence>
<accession>A0A1V6SCC8</accession>
<evidence type="ECO:0000256" key="7">
    <source>
        <dbReference type="SAM" id="SignalP"/>
    </source>
</evidence>
<dbReference type="AlphaFoldDB" id="A0A1V6SCC8"/>
<keyword evidence="2 6" id="KW-0812">Transmembrane</keyword>
<dbReference type="GO" id="GO:0016020">
    <property type="term" value="C:membrane"/>
    <property type="evidence" value="ECO:0007669"/>
    <property type="project" value="UniProtKB-SubCell"/>
</dbReference>
<keyword evidence="9" id="KW-1185">Reference proteome</keyword>
<feature type="region of interest" description="Disordered" evidence="5">
    <location>
        <begin position="28"/>
        <end position="54"/>
    </location>
</feature>
<comment type="subcellular location">
    <subcellularLocation>
        <location evidence="1">Membrane</location>
        <topology evidence="1">Multi-pass membrane protein</topology>
    </subcellularLocation>
</comment>
<evidence type="ECO:0000256" key="3">
    <source>
        <dbReference type="ARBA" id="ARBA00022989"/>
    </source>
</evidence>
<feature type="transmembrane region" description="Helical" evidence="6">
    <location>
        <begin position="236"/>
        <end position="261"/>
    </location>
</feature>
<feature type="transmembrane region" description="Helical" evidence="6">
    <location>
        <begin position="203"/>
        <end position="224"/>
    </location>
</feature>
<feature type="transmembrane region" description="Helical" evidence="6">
    <location>
        <begin position="129"/>
        <end position="146"/>
    </location>
</feature>
<dbReference type="InterPro" id="IPR007568">
    <property type="entry name" value="RTA1"/>
</dbReference>
<feature type="region of interest" description="Disordered" evidence="5">
    <location>
        <begin position="397"/>
        <end position="419"/>
    </location>
</feature>
<evidence type="ECO:0000256" key="4">
    <source>
        <dbReference type="ARBA" id="ARBA00023136"/>
    </source>
</evidence>
<evidence type="ECO:0000313" key="8">
    <source>
        <dbReference type="EMBL" id="OQE11657.1"/>
    </source>
</evidence>